<dbReference type="InterPro" id="IPR036047">
    <property type="entry name" value="F-box-like_dom_sf"/>
</dbReference>
<organism evidence="2 3">
    <name type="scientific">Stomoxys calcitrans</name>
    <name type="common">Stable fly</name>
    <name type="synonym">Conops calcitrans</name>
    <dbReference type="NCBI Taxonomy" id="35570"/>
    <lineage>
        <taxon>Eukaryota</taxon>
        <taxon>Metazoa</taxon>
        <taxon>Ecdysozoa</taxon>
        <taxon>Arthropoda</taxon>
        <taxon>Hexapoda</taxon>
        <taxon>Insecta</taxon>
        <taxon>Pterygota</taxon>
        <taxon>Neoptera</taxon>
        <taxon>Endopterygota</taxon>
        <taxon>Diptera</taxon>
        <taxon>Brachycera</taxon>
        <taxon>Muscomorpha</taxon>
        <taxon>Muscoidea</taxon>
        <taxon>Muscidae</taxon>
        <taxon>Stomoxys</taxon>
    </lineage>
</organism>
<keyword evidence="3" id="KW-1185">Reference proteome</keyword>
<dbReference type="SUPFAM" id="SSF52047">
    <property type="entry name" value="RNI-like"/>
    <property type="match status" value="1"/>
</dbReference>
<dbReference type="SUPFAM" id="SSF81383">
    <property type="entry name" value="F-box domain"/>
    <property type="match status" value="1"/>
</dbReference>
<dbReference type="Gene3D" id="3.80.10.10">
    <property type="entry name" value="Ribonuclease Inhibitor"/>
    <property type="match status" value="1"/>
</dbReference>
<dbReference type="InterPro" id="IPR001810">
    <property type="entry name" value="F-box_dom"/>
</dbReference>
<reference evidence="3" key="1">
    <citation type="submission" date="2015-05" db="EMBL/GenBank/DDBJ databases">
        <authorList>
            <person name="Wilson R.K."/>
            <person name="Warren W.C."/>
            <person name="Olafson P."/>
        </authorList>
    </citation>
    <scope>NUCLEOTIDE SEQUENCE [LARGE SCALE GENOMIC DNA]</scope>
    <source>
        <strain evidence="3">USDA</strain>
    </source>
</reference>
<evidence type="ECO:0000259" key="1">
    <source>
        <dbReference type="PROSITE" id="PS50181"/>
    </source>
</evidence>
<accession>A0A1I8Q6P4</accession>
<dbReference type="KEGG" id="scac:106093248"/>
<dbReference type="InterPro" id="IPR032675">
    <property type="entry name" value="LRR_dom_sf"/>
</dbReference>
<name>A0A1I8Q6P4_STOCA</name>
<reference evidence="2" key="2">
    <citation type="submission" date="2020-05" db="UniProtKB">
        <authorList>
            <consortium name="EnsemblMetazoa"/>
        </authorList>
    </citation>
    <scope>IDENTIFICATION</scope>
    <source>
        <strain evidence="2">USDA</strain>
    </source>
</reference>
<dbReference type="AlphaFoldDB" id="A0A1I8Q6P4"/>
<dbReference type="EnsemblMetazoa" id="SCAU014392-RB">
    <property type="protein sequence ID" value="SCAU014392-PB"/>
    <property type="gene ID" value="SCAU014392"/>
</dbReference>
<dbReference type="VEuPathDB" id="VectorBase:SCAU014392"/>
<dbReference type="STRING" id="35570.A0A1I8Q6P4"/>
<evidence type="ECO:0000313" key="3">
    <source>
        <dbReference type="Proteomes" id="UP000095300"/>
    </source>
</evidence>
<dbReference type="PROSITE" id="PS50181">
    <property type="entry name" value="FBOX"/>
    <property type="match status" value="1"/>
</dbReference>
<feature type="domain" description="F-box" evidence="1">
    <location>
        <begin position="37"/>
        <end position="85"/>
    </location>
</feature>
<evidence type="ECO:0000313" key="2">
    <source>
        <dbReference type="EnsemblMetazoa" id="SCAU014392-PB"/>
    </source>
</evidence>
<sequence length="472" mass="56383">METFNKHQLAMAKERAIEKLNLGESLDLTCSLENLSLYTLTTLPMEILFHIFELCDLKDLLRLAKVCQHFRNIISEILQQRYRNFIYNYLTFKFSQNLEDADISDICLLCGPKVEKLRFSTYFNMDLLKHIEWKMGCNPMENLKFFINDNFKRNLQYFPMLQELEVQGKFLQDQTILELAKSCRGLKTIRLLDGDNRFLWGEHLADLESIENLELKCCRNLDPNHLLVLTQKRAVKSLNIMECEHMKDIPKMINLCKYLTQLHTLRLTAFTQDQTLLKAILELPRLKCLQFFWINFMPLSFEENFFLELAHNSEKSSQLSALKFENDRYYIEDESLQQWTPEKYAIMRENVCINGQAWLWTEEVFNKISQNMENFPNLQQLNFHYCRLLNYEQLEILPTLLKNLKEILICGCPRREDLQFHQQWQENMKCQLKFESFLSLKEAISLQDDASARQFSSYYRREPVMRSIECRF</sequence>
<dbReference type="SMART" id="SM00256">
    <property type="entry name" value="FBOX"/>
    <property type="match status" value="1"/>
</dbReference>
<dbReference type="EnsemblMetazoa" id="SCAU014392-RC">
    <property type="protein sequence ID" value="SCAU014392-PC"/>
    <property type="gene ID" value="SCAU014392"/>
</dbReference>
<dbReference type="OrthoDB" id="7955799at2759"/>
<dbReference type="Gene3D" id="1.20.1280.50">
    <property type="match status" value="1"/>
</dbReference>
<dbReference type="Proteomes" id="UP000095300">
    <property type="component" value="Unassembled WGS sequence"/>
</dbReference>
<protein>
    <recommendedName>
        <fullName evidence="1">F-box domain-containing protein</fullName>
    </recommendedName>
</protein>
<gene>
    <name evidence="2" type="primary">106093248</name>
</gene>
<dbReference type="Pfam" id="PF12937">
    <property type="entry name" value="F-box-like"/>
    <property type="match status" value="1"/>
</dbReference>
<dbReference type="CDD" id="cd09917">
    <property type="entry name" value="F-box_SF"/>
    <property type="match status" value="1"/>
</dbReference>
<dbReference type="EnsemblMetazoa" id="SCAU014392-RA">
    <property type="protein sequence ID" value="SCAU014392-PA"/>
    <property type="gene ID" value="SCAU014392"/>
</dbReference>
<proteinExistence type="predicted"/>